<comment type="caution">
    <text evidence="2">The sequence shown here is derived from an EMBL/GenBank/DDBJ whole genome shotgun (WGS) entry which is preliminary data.</text>
</comment>
<gene>
    <name evidence="2" type="ORF">AVEN_184269_1</name>
    <name evidence="1" type="ORF">AVEN_93906_1</name>
</gene>
<reference evidence="2 3" key="1">
    <citation type="journal article" date="2019" name="Sci. Rep.">
        <title>Orb-weaving spider Araneus ventricosus genome elucidates the spidroin gene catalogue.</title>
        <authorList>
            <person name="Kono N."/>
            <person name="Nakamura H."/>
            <person name="Ohtoshi R."/>
            <person name="Moran D.A.P."/>
            <person name="Shinohara A."/>
            <person name="Yoshida Y."/>
            <person name="Fujiwara M."/>
            <person name="Mori M."/>
            <person name="Tomita M."/>
            <person name="Arakawa K."/>
        </authorList>
    </citation>
    <scope>NUCLEOTIDE SEQUENCE [LARGE SCALE GENOMIC DNA]</scope>
</reference>
<sequence>MTVSAIGSSTEARVLVANHLATTRTLPKEVHSITGGGTFSPTITIPSGSEFLLTYQAAALPCTRCAPPPRDRVLE</sequence>
<evidence type="ECO:0000313" key="1">
    <source>
        <dbReference type="EMBL" id="GBM86014.1"/>
    </source>
</evidence>
<dbReference type="EMBL" id="BGPR01266281">
    <property type="protein sequence ID" value="GBM86014.1"/>
    <property type="molecule type" value="Genomic_DNA"/>
</dbReference>
<organism evidence="2 3">
    <name type="scientific">Araneus ventricosus</name>
    <name type="common">Orbweaver spider</name>
    <name type="synonym">Epeira ventricosa</name>
    <dbReference type="NCBI Taxonomy" id="182803"/>
    <lineage>
        <taxon>Eukaryota</taxon>
        <taxon>Metazoa</taxon>
        <taxon>Ecdysozoa</taxon>
        <taxon>Arthropoda</taxon>
        <taxon>Chelicerata</taxon>
        <taxon>Arachnida</taxon>
        <taxon>Araneae</taxon>
        <taxon>Araneomorphae</taxon>
        <taxon>Entelegynae</taxon>
        <taxon>Araneoidea</taxon>
        <taxon>Araneidae</taxon>
        <taxon>Araneus</taxon>
    </lineage>
</organism>
<evidence type="ECO:0000313" key="3">
    <source>
        <dbReference type="Proteomes" id="UP000499080"/>
    </source>
</evidence>
<evidence type="ECO:0000313" key="2">
    <source>
        <dbReference type="EMBL" id="GBM86090.1"/>
    </source>
</evidence>
<dbReference type="Proteomes" id="UP000499080">
    <property type="component" value="Unassembled WGS sequence"/>
</dbReference>
<accession>A0A4Y2J7T2</accession>
<dbReference type="AlphaFoldDB" id="A0A4Y2J7T2"/>
<protein>
    <submittedName>
        <fullName evidence="2">Uncharacterized protein</fullName>
    </submittedName>
</protein>
<dbReference type="EMBL" id="BGPR01266305">
    <property type="protein sequence ID" value="GBM86090.1"/>
    <property type="molecule type" value="Genomic_DNA"/>
</dbReference>
<name>A0A4Y2J7T2_ARAVE</name>
<keyword evidence="3" id="KW-1185">Reference proteome</keyword>
<proteinExistence type="predicted"/>